<dbReference type="EMBL" id="JGZL01000003">
    <property type="protein sequence ID" value="KFI90643.1"/>
    <property type="molecule type" value="Genomic_DNA"/>
</dbReference>
<protein>
    <submittedName>
        <fullName evidence="1">Uncharacterized protein</fullName>
    </submittedName>
</protein>
<gene>
    <name evidence="1" type="ORF">BRUM_0411</name>
</gene>
<dbReference type="Proteomes" id="UP000029078">
    <property type="component" value="Unassembled WGS sequence"/>
</dbReference>
<dbReference type="AlphaFoldDB" id="A0A087D543"/>
<organism evidence="1 2">
    <name type="scientific">Bifidobacterium ruminantium</name>
    <dbReference type="NCBI Taxonomy" id="78346"/>
    <lineage>
        <taxon>Bacteria</taxon>
        <taxon>Bacillati</taxon>
        <taxon>Actinomycetota</taxon>
        <taxon>Actinomycetes</taxon>
        <taxon>Bifidobacteriales</taxon>
        <taxon>Bifidobacteriaceae</taxon>
        <taxon>Bifidobacterium</taxon>
    </lineage>
</organism>
<keyword evidence="2" id="KW-1185">Reference proteome</keyword>
<accession>A0A087D543</accession>
<sequence>MDKKTLNEITEKYDNTSPDQLRADLAVLTAINKRSGEILKIIKTAWEHDHDGGDKETVNIAGIEAGEISLGKGGNGKYTVTDERAYGALLHDNDFMIPGGQPAAEQVWMPRREAMDARYLEDMIRDHDGELPDGVEWKPGRPGVVTFRSTRGFVDKLFSAELAPTVMRLLLTDGSENNTTKKETKE</sequence>
<name>A0A087D543_BIFRU</name>
<proteinExistence type="predicted"/>
<comment type="caution">
    <text evidence="1">The sequence shown here is derived from an EMBL/GenBank/DDBJ whole genome shotgun (WGS) entry which is preliminary data.</text>
</comment>
<reference evidence="1 2" key="1">
    <citation type="submission" date="2014-03" db="EMBL/GenBank/DDBJ databases">
        <title>Genomics of Bifidobacteria.</title>
        <authorList>
            <person name="Ventura M."/>
            <person name="Milani C."/>
            <person name="Lugli G.A."/>
        </authorList>
    </citation>
    <scope>NUCLEOTIDE SEQUENCE [LARGE SCALE GENOMIC DNA]</scope>
    <source>
        <strain evidence="1 2">LMG 21811</strain>
    </source>
</reference>
<dbReference type="STRING" id="78346.BRUM_0411"/>
<dbReference type="eggNOG" id="ENOG503060X">
    <property type="taxonomic scope" value="Bacteria"/>
</dbReference>
<evidence type="ECO:0000313" key="1">
    <source>
        <dbReference type="EMBL" id="KFI90643.1"/>
    </source>
</evidence>
<evidence type="ECO:0000313" key="2">
    <source>
        <dbReference type="Proteomes" id="UP000029078"/>
    </source>
</evidence>
<dbReference type="RefSeq" id="WP_026647043.1">
    <property type="nucleotide sequence ID" value="NZ_JGZL01000003.1"/>
</dbReference>